<feature type="region of interest" description="Disordered" evidence="1">
    <location>
        <begin position="28"/>
        <end position="81"/>
    </location>
</feature>
<dbReference type="Proteomes" id="UP000827986">
    <property type="component" value="Unassembled WGS sequence"/>
</dbReference>
<evidence type="ECO:0000256" key="1">
    <source>
        <dbReference type="SAM" id="MobiDB-lite"/>
    </source>
</evidence>
<keyword evidence="4" id="KW-1185">Reference proteome</keyword>
<evidence type="ECO:0000313" key="3">
    <source>
        <dbReference type="EMBL" id="KAH1164858.1"/>
    </source>
</evidence>
<sequence length="193" mass="21243">LLLISWLLPPTLLAGHCAAPFPAHLGAGDRGREHLPSSSIPSRAKTPSAQQQWAEEKEEEWVEEEEEEEEREEEDVSPEQDTIRVIQQHLQGRAEVQKSPSCAAPESVLPLVPSPPTQGVLSHRIHHPQWGELLPCYLAPQSGGICLTQAKVSAPRRHCPSYNPSLCRATLVSGSGAVFPVQLHGVPELWIWC</sequence>
<evidence type="ECO:0000313" key="4">
    <source>
        <dbReference type="Proteomes" id="UP000827986"/>
    </source>
</evidence>
<accession>A0A9D3WPC1</accession>
<evidence type="ECO:0000256" key="2">
    <source>
        <dbReference type="SAM" id="SignalP"/>
    </source>
</evidence>
<feature type="non-terminal residue" evidence="3">
    <location>
        <position position="1"/>
    </location>
</feature>
<feature type="compositionally biased region" description="Acidic residues" evidence="1">
    <location>
        <begin position="56"/>
        <end position="78"/>
    </location>
</feature>
<gene>
    <name evidence="3" type="ORF">KIL84_005526</name>
</gene>
<name>A0A9D3WPC1_9SAUR</name>
<organism evidence="3 4">
    <name type="scientific">Mauremys mutica</name>
    <name type="common">yellowpond turtle</name>
    <dbReference type="NCBI Taxonomy" id="74926"/>
    <lineage>
        <taxon>Eukaryota</taxon>
        <taxon>Metazoa</taxon>
        <taxon>Chordata</taxon>
        <taxon>Craniata</taxon>
        <taxon>Vertebrata</taxon>
        <taxon>Euteleostomi</taxon>
        <taxon>Archelosauria</taxon>
        <taxon>Testudinata</taxon>
        <taxon>Testudines</taxon>
        <taxon>Cryptodira</taxon>
        <taxon>Durocryptodira</taxon>
        <taxon>Testudinoidea</taxon>
        <taxon>Geoemydidae</taxon>
        <taxon>Geoemydinae</taxon>
        <taxon>Mauremys</taxon>
    </lineage>
</organism>
<comment type="caution">
    <text evidence="3">The sequence shown here is derived from an EMBL/GenBank/DDBJ whole genome shotgun (WGS) entry which is preliminary data.</text>
</comment>
<reference evidence="3" key="1">
    <citation type="submission" date="2021-09" db="EMBL/GenBank/DDBJ databases">
        <title>The genome of Mauremys mutica provides insights into the evolution of semi-aquatic lifestyle.</title>
        <authorList>
            <person name="Gong S."/>
            <person name="Gao Y."/>
        </authorList>
    </citation>
    <scope>NUCLEOTIDE SEQUENCE</scope>
    <source>
        <strain evidence="3">MM-2020</strain>
        <tissue evidence="3">Muscle</tissue>
    </source>
</reference>
<keyword evidence="2" id="KW-0732">Signal</keyword>
<feature type="chain" id="PRO_5039022435" evidence="2">
    <location>
        <begin position="19"/>
        <end position="193"/>
    </location>
</feature>
<feature type="compositionally biased region" description="Polar residues" evidence="1">
    <location>
        <begin position="36"/>
        <end position="53"/>
    </location>
</feature>
<proteinExistence type="predicted"/>
<feature type="non-terminal residue" evidence="3">
    <location>
        <position position="193"/>
    </location>
</feature>
<dbReference type="EMBL" id="JAHDVG010000502">
    <property type="protein sequence ID" value="KAH1164858.1"/>
    <property type="molecule type" value="Genomic_DNA"/>
</dbReference>
<feature type="signal peptide" evidence="2">
    <location>
        <begin position="1"/>
        <end position="18"/>
    </location>
</feature>
<protein>
    <submittedName>
        <fullName evidence="3">Uncharacterized protein</fullName>
    </submittedName>
</protein>
<dbReference type="AlphaFoldDB" id="A0A9D3WPC1"/>